<dbReference type="EMBL" id="JAEPWM010000005">
    <property type="protein sequence ID" value="MBK6007388.1"/>
    <property type="molecule type" value="Genomic_DNA"/>
</dbReference>
<dbReference type="SUPFAM" id="SSF54001">
    <property type="entry name" value="Cysteine proteinases"/>
    <property type="match status" value="1"/>
</dbReference>
<dbReference type="PROSITE" id="PS00639">
    <property type="entry name" value="THIOL_PROTEASE_HIS"/>
    <property type="match status" value="1"/>
</dbReference>
<dbReference type="CDD" id="cd02619">
    <property type="entry name" value="Peptidase_C1"/>
    <property type="match status" value="1"/>
</dbReference>
<gene>
    <name evidence="2" type="ORF">JJB11_14900</name>
</gene>
<evidence type="ECO:0000313" key="3">
    <source>
        <dbReference type="Proteomes" id="UP000630528"/>
    </source>
</evidence>
<evidence type="ECO:0000313" key="2">
    <source>
        <dbReference type="EMBL" id="MBK6007388.1"/>
    </source>
</evidence>
<dbReference type="AlphaFoldDB" id="A0A934TU19"/>
<organism evidence="2 3">
    <name type="scientific">Ramlibacter ginsenosidimutans</name>
    <dbReference type="NCBI Taxonomy" id="502333"/>
    <lineage>
        <taxon>Bacteria</taxon>
        <taxon>Pseudomonadati</taxon>
        <taxon>Pseudomonadota</taxon>
        <taxon>Betaproteobacteria</taxon>
        <taxon>Burkholderiales</taxon>
        <taxon>Comamonadaceae</taxon>
        <taxon>Ramlibacter</taxon>
    </lineage>
</organism>
<sequence length="273" mass="30382">MTSTHHTADFTDTGLRRRRASAHGGYGWVRDLPDERDFFYSAPLTRTGPLPEKVDLRPGCPAVYDQGQLGSCTANGVGAAVEFDQMKQGVKTFVPSRLFIYYNERAIEGHVNQDSGAQIRDGVKVVSTLGAPPETAWPYAIDKFTQKPPQAAYAEAKKDLVTRYERVPQSLTQFQGCLAEGFPFVFGFTVYERFESDQVAKTGLVPMPKPGEAILGGHCVVAVGYDNAKRHMIIRNSWGVKWGLAGYCLMPYEYVINPQLSSDFWTLRSVKEK</sequence>
<dbReference type="InterPro" id="IPR025660">
    <property type="entry name" value="Pept_his_AS"/>
</dbReference>
<proteinExistence type="predicted"/>
<dbReference type="InterPro" id="IPR000668">
    <property type="entry name" value="Peptidase_C1A_C"/>
</dbReference>
<dbReference type="GO" id="GO:0008234">
    <property type="term" value="F:cysteine-type peptidase activity"/>
    <property type="evidence" value="ECO:0007669"/>
    <property type="project" value="InterPro"/>
</dbReference>
<accession>A0A934TU19</accession>
<dbReference type="SMART" id="SM00645">
    <property type="entry name" value="Pept_C1"/>
    <property type="match status" value="1"/>
</dbReference>
<protein>
    <submittedName>
        <fullName evidence="2">C1 family peptidase</fullName>
    </submittedName>
</protein>
<comment type="caution">
    <text evidence="2">The sequence shown here is derived from an EMBL/GenBank/DDBJ whole genome shotgun (WGS) entry which is preliminary data.</text>
</comment>
<evidence type="ECO:0000259" key="1">
    <source>
        <dbReference type="SMART" id="SM00645"/>
    </source>
</evidence>
<dbReference type="Proteomes" id="UP000630528">
    <property type="component" value="Unassembled WGS sequence"/>
</dbReference>
<dbReference type="Pfam" id="PF00112">
    <property type="entry name" value="Peptidase_C1"/>
    <property type="match status" value="1"/>
</dbReference>
<name>A0A934TU19_9BURK</name>
<dbReference type="GO" id="GO:0006508">
    <property type="term" value="P:proteolysis"/>
    <property type="evidence" value="ECO:0007669"/>
    <property type="project" value="InterPro"/>
</dbReference>
<reference evidence="2" key="1">
    <citation type="journal article" date="2012" name="J. Microbiol. Biotechnol.">
        <title>Ramlibacter ginsenosidimutans sp. nov., with ginsenoside-converting activity.</title>
        <authorList>
            <person name="Wang L."/>
            <person name="An D.S."/>
            <person name="Kim S.G."/>
            <person name="Jin F.X."/>
            <person name="Kim S.C."/>
            <person name="Lee S.T."/>
            <person name="Im W.T."/>
        </authorList>
    </citation>
    <scope>NUCLEOTIDE SEQUENCE</scope>
    <source>
        <strain evidence="2">KACC 17527</strain>
    </source>
</reference>
<feature type="domain" description="Peptidase C1A papain C-terminal" evidence="1">
    <location>
        <begin position="50"/>
        <end position="259"/>
    </location>
</feature>
<dbReference type="InterPro" id="IPR038765">
    <property type="entry name" value="Papain-like_cys_pep_sf"/>
</dbReference>
<dbReference type="RefSeq" id="WP_201172638.1">
    <property type="nucleotide sequence ID" value="NZ_JAEPWM010000005.1"/>
</dbReference>
<keyword evidence="3" id="KW-1185">Reference proteome</keyword>
<reference evidence="2" key="2">
    <citation type="submission" date="2021-01" db="EMBL/GenBank/DDBJ databases">
        <authorList>
            <person name="Kang M."/>
        </authorList>
    </citation>
    <scope>NUCLEOTIDE SEQUENCE</scope>
    <source>
        <strain evidence="2">KACC 17527</strain>
    </source>
</reference>
<dbReference type="Gene3D" id="3.90.70.10">
    <property type="entry name" value="Cysteine proteinases"/>
    <property type="match status" value="1"/>
</dbReference>